<dbReference type="EMBL" id="BPVZ01000087">
    <property type="protein sequence ID" value="GKV30485.1"/>
    <property type="molecule type" value="Genomic_DNA"/>
</dbReference>
<protein>
    <submittedName>
        <fullName evidence="1">Uncharacterized protein</fullName>
    </submittedName>
</protein>
<gene>
    <name evidence="1" type="ORF">SLEP1_g39288</name>
</gene>
<evidence type="ECO:0000313" key="2">
    <source>
        <dbReference type="Proteomes" id="UP001054252"/>
    </source>
</evidence>
<reference evidence="1 2" key="1">
    <citation type="journal article" date="2021" name="Commun. Biol.">
        <title>The genome of Shorea leprosula (Dipterocarpaceae) highlights the ecological relevance of drought in aseasonal tropical rainforests.</title>
        <authorList>
            <person name="Ng K.K.S."/>
            <person name="Kobayashi M.J."/>
            <person name="Fawcett J.A."/>
            <person name="Hatakeyama M."/>
            <person name="Paape T."/>
            <person name="Ng C.H."/>
            <person name="Ang C.C."/>
            <person name="Tnah L.H."/>
            <person name="Lee C.T."/>
            <person name="Nishiyama T."/>
            <person name="Sese J."/>
            <person name="O'Brien M.J."/>
            <person name="Copetti D."/>
            <person name="Mohd Noor M.I."/>
            <person name="Ong R.C."/>
            <person name="Putra M."/>
            <person name="Sireger I.Z."/>
            <person name="Indrioko S."/>
            <person name="Kosugi Y."/>
            <person name="Izuno A."/>
            <person name="Isagi Y."/>
            <person name="Lee S.L."/>
            <person name="Shimizu K.K."/>
        </authorList>
    </citation>
    <scope>NUCLEOTIDE SEQUENCE [LARGE SCALE GENOMIC DNA]</scope>
    <source>
        <strain evidence="1">214</strain>
    </source>
</reference>
<sequence length="53" mass="5928">MAAKFPKFDANLTYTCVIPGLMLSSTSSFPIKESKLTAAIFSFFVYRTRFAPN</sequence>
<keyword evidence="2" id="KW-1185">Reference proteome</keyword>
<proteinExistence type="predicted"/>
<dbReference type="Proteomes" id="UP001054252">
    <property type="component" value="Unassembled WGS sequence"/>
</dbReference>
<organism evidence="1 2">
    <name type="scientific">Rubroshorea leprosula</name>
    <dbReference type="NCBI Taxonomy" id="152421"/>
    <lineage>
        <taxon>Eukaryota</taxon>
        <taxon>Viridiplantae</taxon>
        <taxon>Streptophyta</taxon>
        <taxon>Embryophyta</taxon>
        <taxon>Tracheophyta</taxon>
        <taxon>Spermatophyta</taxon>
        <taxon>Magnoliopsida</taxon>
        <taxon>eudicotyledons</taxon>
        <taxon>Gunneridae</taxon>
        <taxon>Pentapetalae</taxon>
        <taxon>rosids</taxon>
        <taxon>malvids</taxon>
        <taxon>Malvales</taxon>
        <taxon>Dipterocarpaceae</taxon>
        <taxon>Rubroshorea</taxon>
    </lineage>
</organism>
<comment type="caution">
    <text evidence="1">The sequence shown here is derived from an EMBL/GenBank/DDBJ whole genome shotgun (WGS) entry which is preliminary data.</text>
</comment>
<dbReference type="AlphaFoldDB" id="A0AAV5L049"/>
<accession>A0AAV5L049</accession>
<name>A0AAV5L049_9ROSI</name>
<evidence type="ECO:0000313" key="1">
    <source>
        <dbReference type="EMBL" id="GKV30485.1"/>
    </source>
</evidence>